<dbReference type="SUPFAM" id="SSF54814">
    <property type="entry name" value="Prokaryotic type KH domain (KH-domain type II)"/>
    <property type="match status" value="1"/>
</dbReference>
<dbReference type="InterPro" id="IPR015946">
    <property type="entry name" value="KH_dom-like_a/b"/>
</dbReference>
<evidence type="ECO:0000256" key="10">
    <source>
        <dbReference type="RuleBase" id="RU003761"/>
    </source>
</evidence>
<dbReference type="Pfam" id="PF01926">
    <property type="entry name" value="MMR_HSR1"/>
    <property type="match status" value="1"/>
</dbReference>
<dbReference type="SUPFAM" id="SSF52540">
    <property type="entry name" value="P-loop containing nucleoside triphosphate hydrolases"/>
    <property type="match status" value="1"/>
</dbReference>
<dbReference type="GO" id="GO:0000028">
    <property type="term" value="P:ribosomal small subunit assembly"/>
    <property type="evidence" value="ECO:0007669"/>
    <property type="project" value="TreeGrafter"/>
</dbReference>
<name>A0A0R2IQV2_9LACO</name>
<dbReference type="CDD" id="cd22534">
    <property type="entry name" value="KH-II_Era"/>
    <property type="match status" value="1"/>
</dbReference>
<gene>
    <name evidence="8" type="primary">era</name>
    <name evidence="13" type="ORF">IV80_GL000109</name>
</gene>
<dbReference type="GO" id="GO:0003924">
    <property type="term" value="F:GTPase activity"/>
    <property type="evidence" value="ECO:0007669"/>
    <property type="project" value="UniProtKB-UniRule"/>
</dbReference>
<evidence type="ECO:0000256" key="2">
    <source>
        <dbReference type="ARBA" id="ARBA00020484"/>
    </source>
</evidence>
<proteinExistence type="inferred from homology"/>
<keyword evidence="5 8" id="KW-0694">RNA-binding</keyword>
<dbReference type="GO" id="GO:0005886">
    <property type="term" value="C:plasma membrane"/>
    <property type="evidence" value="ECO:0007669"/>
    <property type="project" value="UniProtKB-SubCell"/>
</dbReference>
<dbReference type="PATRIC" id="fig|319652.3.peg.111"/>
<feature type="region of interest" description="G4" evidence="9">
    <location>
        <begin position="126"/>
        <end position="129"/>
    </location>
</feature>
<evidence type="ECO:0000313" key="13">
    <source>
        <dbReference type="EMBL" id="KRN67568.1"/>
    </source>
</evidence>
<dbReference type="GO" id="GO:0043024">
    <property type="term" value="F:ribosomal small subunit binding"/>
    <property type="evidence" value="ECO:0007669"/>
    <property type="project" value="TreeGrafter"/>
</dbReference>
<dbReference type="PANTHER" id="PTHR42698">
    <property type="entry name" value="GTPASE ERA"/>
    <property type="match status" value="1"/>
</dbReference>
<dbReference type="NCBIfam" id="NF000908">
    <property type="entry name" value="PRK00089.1"/>
    <property type="match status" value="1"/>
</dbReference>
<dbReference type="STRING" id="319652.IV80_GL000109"/>
<evidence type="ECO:0000256" key="5">
    <source>
        <dbReference type="ARBA" id="ARBA00022884"/>
    </source>
</evidence>
<keyword evidence="3 8" id="KW-0690">Ribosome biogenesis</keyword>
<dbReference type="Pfam" id="PF07650">
    <property type="entry name" value="KH_2"/>
    <property type="match status" value="1"/>
</dbReference>
<dbReference type="InterPro" id="IPR027417">
    <property type="entry name" value="P-loop_NTPase"/>
</dbReference>
<evidence type="ECO:0000256" key="8">
    <source>
        <dbReference type="HAMAP-Rule" id="MF_00367"/>
    </source>
</evidence>
<feature type="binding site" evidence="8">
    <location>
        <begin position="126"/>
        <end position="129"/>
    </location>
    <ligand>
        <name>GTP</name>
        <dbReference type="ChEBI" id="CHEBI:37565"/>
    </ligand>
</feature>
<evidence type="ECO:0000259" key="12">
    <source>
        <dbReference type="PROSITE" id="PS51713"/>
    </source>
</evidence>
<evidence type="ECO:0000313" key="14">
    <source>
        <dbReference type="Proteomes" id="UP000051568"/>
    </source>
</evidence>
<feature type="region of interest" description="G1" evidence="9">
    <location>
        <begin position="17"/>
        <end position="24"/>
    </location>
</feature>
<dbReference type="PROSITE" id="PS51713">
    <property type="entry name" value="G_ERA"/>
    <property type="match status" value="1"/>
</dbReference>
<dbReference type="EMBL" id="JQBR01000001">
    <property type="protein sequence ID" value="KRN67568.1"/>
    <property type="molecule type" value="Genomic_DNA"/>
</dbReference>
<evidence type="ECO:0000256" key="9">
    <source>
        <dbReference type="PROSITE-ProRule" id="PRU01050"/>
    </source>
</evidence>
<dbReference type="InterPro" id="IPR030388">
    <property type="entry name" value="G_ERA_dom"/>
</dbReference>
<evidence type="ECO:0000256" key="3">
    <source>
        <dbReference type="ARBA" id="ARBA00022517"/>
    </source>
</evidence>
<comment type="caution">
    <text evidence="13">The sequence shown here is derived from an EMBL/GenBank/DDBJ whole genome shotgun (WGS) entry which is preliminary data.</text>
</comment>
<feature type="region of interest" description="G3" evidence="9">
    <location>
        <begin position="64"/>
        <end position="67"/>
    </location>
</feature>
<keyword evidence="8" id="KW-0699">rRNA-binding</keyword>
<comment type="subcellular location">
    <subcellularLocation>
        <location evidence="8">Cytoplasm</location>
    </subcellularLocation>
    <subcellularLocation>
        <location evidence="8">Cell membrane</location>
        <topology evidence="8">Peripheral membrane protein</topology>
    </subcellularLocation>
</comment>
<keyword evidence="8" id="KW-1003">Cell membrane</keyword>
<dbReference type="Gene3D" id="3.40.50.300">
    <property type="entry name" value="P-loop containing nucleotide triphosphate hydrolases"/>
    <property type="match status" value="1"/>
</dbReference>
<protein>
    <recommendedName>
        <fullName evidence="2 8">GTPase Era</fullName>
    </recommendedName>
</protein>
<dbReference type="NCBIfam" id="TIGR00436">
    <property type="entry name" value="era"/>
    <property type="match status" value="1"/>
</dbReference>
<keyword evidence="14" id="KW-1185">Reference proteome</keyword>
<dbReference type="NCBIfam" id="TIGR00231">
    <property type="entry name" value="small_GTP"/>
    <property type="match status" value="1"/>
</dbReference>
<feature type="binding site" evidence="8">
    <location>
        <begin position="17"/>
        <end position="24"/>
    </location>
    <ligand>
        <name>GTP</name>
        <dbReference type="ChEBI" id="CHEBI:37565"/>
    </ligand>
</feature>
<accession>A0A0R2IQV2</accession>
<dbReference type="InterPro" id="IPR005225">
    <property type="entry name" value="Small_GTP-bd"/>
</dbReference>
<comment type="function">
    <text evidence="8">An essential GTPase that binds both GDP and GTP, with rapid nucleotide exchange. Plays a role in 16S rRNA processing and 30S ribosomal subunit biogenesis and possibly also in cell cycle regulation and energy metabolism.</text>
</comment>
<comment type="subunit">
    <text evidence="8">Monomer.</text>
</comment>
<dbReference type="Gene3D" id="3.30.300.20">
    <property type="match status" value="1"/>
</dbReference>
<keyword evidence="8" id="KW-0963">Cytoplasm</keyword>
<dbReference type="RefSeq" id="WP_057747966.1">
    <property type="nucleotide sequence ID" value="NZ_BJVH01000001.1"/>
</dbReference>
<evidence type="ECO:0000256" key="4">
    <source>
        <dbReference type="ARBA" id="ARBA00022741"/>
    </source>
</evidence>
<dbReference type="OrthoDB" id="9805918at2"/>
<dbReference type="GO" id="GO:0070181">
    <property type="term" value="F:small ribosomal subunit rRNA binding"/>
    <property type="evidence" value="ECO:0007669"/>
    <property type="project" value="UniProtKB-UniRule"/>
</dbReference>
<keyword evidence="7 8" id="KW-0472">Membrane</keyword>
<feature type="domain" description="Era-type G" evidence="12">
    <location>
        <begin position="9"/>
        <end position="176"/>
    </location>
</feature>
<evidence type="ECO:0000256" key="6">
    <source>
        <dbReference type="ARBA" id="ARBA00023134"/>
    </source>
</evidence>
<dbReference type="HAMAP" id="MF_00367">
    <property type="entry name" value="GTPase_Era"/>
    <property type="match status" value="1"/>
</dbReference>
<dbReference type="PROSITE" id="PS50823">
    <property type="entry name" value="KH_TYPE_2"/>
    <property type="match status" value="1"/>
</dbReference>
<evidence type="ECO:0000259" key="11">
    <source>
        <dbReference type="PROSITE" id="PS50823"/>
    </source>
</evidence>
<dbReference type="GO" id="GO:0005829">
    <property type="term" value="C:cytosol"/>
    <property type="evidence" value="ECO:0007669"/>
    <property type="project" value="TreeGrafter"/>
</dbReference>
<dbReference type="InterPro" id="IPR009019">
    <property type="entry name" value="KH_sf_prok-type"/>
</dbReference>
<feature type="region of interest" description="G2" evidence="9">
    <location>
        <begin position="43"/>
        <end position="47"/>
    </location>
</feature>
<evidence type="ECO:0000256" key="7">
    <source>
        <dbReference type="ARBA" id="ARBA00023136"/>
    </source>
</evidence>
<feature type="region of interest" description="G5" evidence="9">
    <location>
        <begin position="155"/>
        <end position="157"/>
    </location>
</feature>
<organism evidence="13 14">
    <name type="scientific">Pediococcus cellicola</name>
    <dbReference type="NCBI Taxonomy" id="319652"/>
    <lineage>
        <taxon>Bacteria</taxon>
        <taxon>Bacillati</taxon>
        <taxon>Bacillota</taxon>
        <taxon>Bacilli</taxon>
        <taxon>Lactobacillales</taxon>
        <taxon>Lactobacillaceae</taxon>
        <taxon>Pediococcus</taxon>
    </lineage>
</organism>
<keyword evidence="6 8" id="KW-0342">GTP-binding</keyword>
<dbReference type="Proteomes" id="UP000051568">
    <property type="component" value="Unassembled WGS sequence"/>
</dbReference>
<sequence>MENSNKSFHSGFVAIVGRPNVGKSTFMNYVIGQKIAIMSNVPQTTRNKIQGIYTTSKEQIIFIDTPGIHKAHNKLGDFMVQSSLSTLNEVDAIMFMISANEERGAGDNFIIEHLKQTKKPVYLVINKIDLINPNKLLEIMDDYKDALNWKEVVPISATQGNNVSELIDTLADELPEGPQYYPDDQVTDHPERFIVAELIREKVLMLTRQEVPHSVAVVIDSLKRQDKRKIHVQATIIVDRPTQKGIIIGHGGQMLKKIGTLAREDIERLLGDKVYLELWVKVSEGWRDKQSLLQSYGYRKDNY</sequence>
<dbReference type="AlphaFoldDB" id="A0A0R2IQV2"/>
<dbReference type="CDD" id="cd04163">
    <property type="entry name" value="Era"/>
    <property type="match status" value="1"/>
</dbReference>
<dbReference type="InterPro" id="IPR004044">
    <property type="entry name" value="KH_dom_type_2"/>
</dbReference>
<dbReference type="PANTHER" id="PTHR42698:SF1">
    <property type="entry name" value="GTPASE ERA, MITOCHONDRIAL"/>
    <property type="match status" value="1"/>
</dbReference>
<reference evidence="13 14" key="1">
    <citation type="journal article" date="2015" name="Genome Announc.">
        <title>Expanding the biotechnology potential of lactobacilli through comparative genomics of 213 strains and associated genera.</title>
        <authorList>
            <person name="Sun Z."/>
            <person name="Harris H.M."/>
            <person name="McCann A."/>
            <person name="Guo C."/>
            <person name="Argimon S."/>
            <person name="Zhang W."/>
            <person name="Yang X."/>
            <person name="Jeffery I.B."/>
            <person name="Cooney J.C."/>
            <person name="Kagawa T.F."/>
            <person name="Liu W."/>
            <person name="Song Y."/>
            <person name="Salvetti E."/>
            <person name="Wrobel A."/>
            <person name="Rasinkangas P."/>
            <person name="Parkhill J."/>
            <person name="Rea M.C."/>
            <person name="O'Sullivan O."/>
            <person name="Ritari J."/>
            <person name="Douillard F.P."/>
            <person name="Paul Ross R."/>
            <person name="Yang R."/>
            <person name="Briner A.E."/>
            <person name="Felis G.E."/>
            <person name="de Vos W.M."/>
            <person name="Barrangou R."/>
            <person name="Klaenhammer T.R."/>
            <person name="Caufield P.W."/>
            <person name="Cui Y."/>
            <person name="Zhang H."/>
            <person name="O'Toole P.W."/>
        </authorList>
    </citation>
    <scope>NUCLEOTIDE SEQUENCE [LARGE SCALE GENOMIC DNA]</scope>
    <source>
        <strain evidence="13 14">DSM 17757</strain>
    </source>
</reference>
<dbReference type="PRINTS" id="PR00326">
    <property type="entry name" value="GTP1OBG"/>
</dbReference>
<comment type="similarity">
    <text evidence="1 8 9 10">Belongs to the TRAFAC class TrmE-Era-EngA-EngB-Septin-like GTPase superfamily. Era GTPase family.</text>
</comment>
<dbReference type="InterPro" id="IPR005662">
    <property type="entry name" value="GTPase_Era-like"/>
</dbReference>
<evidence type="ECO:0000256" key="1">
    <source>
        <dbReference type="ARBA" id="ARBA00007921"/>
    </source>
</evidence>
<feature type="domain" description="KH type-2" evidence="11">
    <location>
        <begin position="207"/>
        <end position="284"/>
    </location>
</feature>
<dbReference type="GO" id="GO:0005525">
    <property type="term" value="F:GTP binding"/>
    <property type="evidence" value="ECO:0007669"/>
    <property type="project" value="UniProtKB-UniRule"/>
</dbReference>
<dbReference type="InterPro" id="IPR006073">
    <property type="entry name" value="GTP-bd"/>
</dbReference>
<dbReference type="FunFam" id="3.30.300.20:FF:000003">
    <property type="entry name" value="GTPase Era"/>
    <property type="match status" value="1"/>
</dbReference>
<dbReference type="FunFam" id="3.40.50.300:FF:000094">
    <property type="entry name" value="GTPase Era"/>
    <property type="match status" value="1"/>
</dbReference>
<feature type="binding site" evidence="8">
    <location>
        <begin position="64"/>
        <end position="68"/>
    </location>
    <ligand>
        <name>GTP</name>
        <dbReference type="ChEBI" id="CHEBI:37565"/>
    </ligand>
</feature>
<keyword evidence="4 8" id="KW-0547">Nucleotide-binding</keyword>